<protein>
    <submittedName>
        <fullName evidence="1">Uncharacterized protein</fullName>
    </submittedName>
</protein>
<dbReference type="RefSeq" id="WP_013221383.1">
    <property type="nucleotide sequence ID" value="NC_014315.1"/>
</dbReference>
<keyword evidence="2" id="KW-1185">Reference proteome</keyword>
<dbReference type="AlphaFoldDB" id="D8K9V6"/>
<proteinExistence type="predicted"/>
<gene>
    <name evidence="1" type="ordered locus">Nwat_2524</name>
</gene>
<dbReference type="OrthoDB" id="13547at2"/>
<evidence type="ECO:0000313" key="2">
    <source>
        <dbReference type="Proteomes" id="UP000000393"/>
    </source>
</evidence>
<accession>D8K9V6</accession>
<dbReference type="EMBL" id="CP002086">
    <property type="protein sequence ID" value="ADJ29314.1"/>
    <property type="molecule type" value="Genomic_DNA"/>
</dbReference>
<evidence type="ECO:0000313" key="1">
    <source>
        <dbReference type="EMBL" id="ADJ29314.1"/>
    </source>
</evidence>
<name>D8K9V6_NITWC</name>
<dbReference type="SUPFAM" id="SSF81593">
    <property type="entry name" value="Nucleotidyltransferase substrate binding subunit/domain"/>
    <property type="match status" value="1"/>
</dbReference>
<dbReference type="Gene3D" id="1.20.120.330">
    <property type="entry name" value="Nucleotidyltransferases domain 2"/>
    <property type="match status" value="1"/>
</dbReference>
<dbReference type="KEGG" id="nwa:Nwat_2524"/>
<dbReference type="Proteomes" id="UP000000393">
    <property type="component" value="Chromosome"/>
</dbReference>
<dbReference type="HOGENOM" id="CLU_132694_0_0_6"/>
<organism evidence="1 2">
    <name type="scientific">Nitrosococcus watsoni (strain C-113)</name>
    <dbReference type="NCBI Taxonomy" id="105559"/>
    <lineage>
        <taxon>Bacteria</taxon>
        <taxon>Pseudomonadati</taxon>
        <taxon>Pseudomonadota</taxon>
        <taxon>Gammaproteobacteria</taxon>
        <taxon>Chromatiales</taxon>
        <taxon>Chromatiaceae</taxon>
        <taxon>Nitrosococcus</taxon>
    </lineage>
</organism>
<sequence length="154" mass="17829">MTRTRLEAALWEADRHLVVLEQAMASWAVYGEVASLNEVEGDPHRLRVADQVLFRFMKLQDALGMRLVPATLAALGEPFEEWPMRDRLDRLEKLHVLNATDWFAWREIRNRLAHEYPDRPQRRLANLLAAVEAAGALAGLYRHWRTFLQARGMA</sequence>
<dbReference type="STRING" id="105559.Nwat_2524"/>
<dbReference type="eggNOG" id="ENOG5032Z4K">
    <property type="taxonomic scope" value="Bacteria"/>
</dbReference>
<reference evidence="1 2" key="1">
    <citation type="submission" date="2010-06" db="EMBL/GenBank/DDBJ databases">
        <title>Complete sequence of chromosome of Nitrosococcus watsoni C-113.</title>
        <authorList>
            <consortium name="US DOE Joint Genome Institute"/>
            <person name="Lucas S."/>
            <person name="Copeland A."/>
            <person name="Lapidus A."/>
            <person name="Cheng J.-F."/>
            <person name="Bruce D."/>
            <person name="Goodwin L."/>
            <person name="Pitluck S."/>
            <person name="Malfatti S.A."/>
            <person name="Chain P.S.G."/>
            <person name="Land M."/>
            <person name="Hauser L."/>
            <person name="Kyrpides N."/>
            <person name="Ivanova N."/>
            <person name="Cambell M.A."/>
            <person name="Heidelberg J.F."/>
            <person name="Klotz M.G."/>
            <person name="Woyke T."/>
        </authorList>
    </citation>
    <scope>NUCLEOTIDE SEQUENCE [LARGE SCALE GENOMIC DNA]</scope>
    <source>
        <strain evidence="1 2">C-113</strain>
    </source>
</reference>